<organism evidence="1">
    <name type="scientific">Oryza punctata</name>
    <name type="common">Red rice</name>
    <dbReference type="NCBI Taxonomy" id="4537"/>
    <lineage>
        <taxon>Eukaryota</taxon>
        <taxon>Viridiplantae</taxon>
        <taxon>Streptophyta</taxon>
        <taxon>Embryophyta</taxon>
        <taxon>Tracheophyta</taxon>
        <taxon>Spermatophyta</taxon>
        <taxon>Magnoliopsida</taxon>
        <taxon>Liliopsida</taxon>
        <taxon>Poales</taxon>
        <taxon>Poaceae</taxon>
        <taxon>BOP clade</taxon>
        <taxon>Oryzoideae</taxon>
        <taxon>Oryzeae</taxon>
        <taxon>Oryzinae</taxon>
        <taxon>Oryza</taxon>
    </lineage>
</organism>
<sequence length="102" mass="11541">MVEVVIRLSTFFWPVEDDKNDLVAWTILLHLIVFHGTALAAVHDLAALIGGQLQLLPPTQQRGVQGGDPAHSLADYRGNNYFRYQDVHVDYPFLLVKVERMV</sequence>
<evidence type="ECO:0000313" key="2">
    <source>
        <dbReference type="Proteomes" id="UP000026962"/>
    </source>
</evidence>
<reference evidence="1" key="2">
    <citation type="submission" date="2018-05" db="EMBL/GenBank/DDBJ databases">
        <title>OpunRS2 (Oryza punctata Reference Sequence Version 2).</title>
        <authorList>
            <person name="Zhang J."/>
            <person name="Kudrna D."/>
            <person name="Lee S."/>
            <person name="Talag J."/>
            <person name="Welchert J."/>
            <person name="Wing R.A."/>
        </authorList>
    </citation>
    <scope>NUCLEOTIDE SEQUENCE [LARGE SCALE GENOMIC DNA]</scope>
</reference>
<dbReference type="AlphaFoldDB" id="A0A0E0LHM6"/>
<dbReference type="EnsemblPlants" id="OPUNC07G04440.1">
    <property type="protein sequence ID" value="OPUNC07G04440.1"/>
    <property type="gene ID" value="OPUNC07G04440"/>
</dbReference>
<keyword evidence="2" id="KW-1185">Reference proteome</keyword>
<protein>
    <submittedName>
        <fullName evidence="1">Uncharacterized protein</fullName>
    </submittedName>
</protein>
<dbReference type="HOGENOM" id="CLU_2282032_0_0_1"/>
<proteinExistence type="predicted"/>
<reference evidence="1" key="1">
    <citation type="submission" date="2015-04" db="UniProtKB">
        <authorList>
            <consortium name="EnsemblPlants"/>
        </authorList>
    </citation>
    <scope>IDENTIFICATION</scope>
</reference>
<accession>A0A0E0LHM6</accession>
<dbReference type="Gramene" id="OPUNC07G04440.1">
    <property type="protein sequence ID" value="OPUNC07G04440.1"/>
    <property type="gene ID" value="OPUNC07G04440"/>
</dbReference>
<evidence type="ECO:0000313" key="1">
    <source>
        <dbReference type="EnsemblPlants" id="OPUNC07G04440.1"/>
    </source>
</evidence>
<dbReference type="Proteomes" id="UP000026962">
    <property type="component" value="Chromosome 7"/>
</dbReference>
<name>A0A0E0LHM6_ORYPU</name>